<dbReference type="AlphaFoldDB" id="A0A917BIA9"/>
<dbReference type="SUPFAM" id="SSF46689">
    <property type="entry name" value="Homeodomain-like"/>
    <property type="match status" value="1"/>
</dbReference>
<dbReference type="Pfam" id="PF00440">
    <property type="entry name" value="TetR_N"/>
    <property type="match status" value="1"/>
</dbReference>
<reference evidence="6 7" key="1">
    <citation type="journal article" date="2014" name="Int. J. Syst. Evol. Microbiol.">
        <title>Complete genome sequence of Corynebacterium casei LMG S-19264T (=DSM 44701T), isolated from a smear-ripened cheese.</title>
        <authorList>
            <consortium name="US DOE Joint Genome Institute (JGI-PGF)"/>
            <person name="Walter F."/>
            <person name="Albersmeier A."/>
            <person name="Kalinowski J."/>
            <person name="Ruckert C."/>
        </authorList>
    </citation>
    <scope>NUCLEOTIDE SEQUENCE [LARGE SCALE GENOMIC DNA]</scope>
    <source>
        <strain evidence="6 7">CGMCC 1.12976</strain>
    </source>
</reference>
<dbReference type="InterPro" id="IPR050109">
    <property type="entry name" value="HTH-type_TetR-like_transc_reg"/>
</dbReference>
<dbReference type="RefSeq" id="WP_229715551.1">
    <property type="nucleotide sequence ID" value="NZ_BMGP01000008.1"/>
</dbReference>
<keyword evidence="1" id="KW-0805">Transcription regulation</keyword>
<feature type="domain" description="HTH tetR-type" evidence="5">
    <location>
        <begin position="27"/>
        <end position="87"/>
    </location>
</feature>
<evidence type="ECO:0000313" key="6">
    <source>
        <dbReference type="EMBL" id="GGF40492.1"/>
    </source>
</evidence>
<dbReference type="PANTHER" id="PTHR30055">
    <property type="entry name" value="HTH-TYPE TRANSCRIPTIONAL REGULATOR RUTR"/>
    <property type="match status" value="1"/>
</dbReference>
<dbReference type="InterPro" id="IPR009057">
    <property type="entry name" value="Homeodomain-like_sf"/>
</dbReference>
<dbReference type="InterPro" id="IPR041674">
    <property type="entry name" value="TetR_C_22"/>
</dbReference>
<evidence type="ECO:0000259" key="5">
    <source>
        <dbReference type="PROSITE" id="PS50977"/>
    </source>
</evidence>
<dbReference type="PANTHER" id="PTHR30055:SF234">
    <property type="entry name" value="HTH-TYPE TRANSCRIPTIONAL REGULATOR BETI"/>
    <property type="match status" value="1"/>
</dbReference>
<organism evidence="6 7">
    <name type="scientific">Subtercola lobariae</name>
    <dbReference type="NCBI Taxonomy" id="1588641"/>
    <lineage>
        <taxon>Bacteria</taxon>
        <taxon>Bacillati</taxon>
        <taxon>Actinomycetota</taxon>
        <taxon>Actinomycetes</taxon>
        <taxon>Micrococcales</taxon>
        <taxon>Microbacteriaceae</taxon>
        <taxon>Subtercola</taxon>
    </lineage>
</organism>
<proteinExistence type="predicted"/>
<feature type="DNA-binding region" description="H-T-H motif" evidence="4">
    <location>
        <begin position="50"/>
        <end position="69"/>
    </location>
</feature>
<keyword evidence="2 4" id="KW-0238">DNA-binding</keyword>
<dbReference type="EMBL" id="BMGP01000008">
    <property type="protein sequence ID" value="GGF40492.1"/>
    <property type="molecule type" value="Genomic_DNA"/>
</dbReference>
<dbReference type="PRINTS" id="PR00455">
    <property type="entry name" value="HTHTETR"/>
</dbReference>
<dbReference type="GO" id="GO:0003700">
    <property type="term" value="F:DNA-binding transcription factor activity"/>
    <property type="evidence" value="ECO:0007669"/>
    <property type="project" value="TreeGrafter"/>
</dbReference>
<gene>
    <name evidence="6" type="ORF">GCM10011399_36570</name>
</gene>
<comment type="caution">
    <text evidence="6">The sequence shown here is derived from an EMBL/GenBank/DDBJ whole genome shotgun (WGS) entry which is preliminary data.</text>
</comment>
<keyword evidence="3" id="KW-0804">Transcription</keyword>
<dbReference type="Proteomes" id="UP000598775">
    <property type="component" value="Unassembled WGS sequence"/>
</dbReference>
<evidence type="ECO:0000256" key="3">
    <source>
        <dbReference type="ARBA" id="ARBA00023163"/>
    </source>
</evidence>
<dbReference type="Pfam" id="PF17928">
    <property type="entry name" value="TetR_C_22"/>
    <property type="match status" value="1"/>
</dbReference>
<protein>
    <recommendedName>
        <fullName evidence="5">HTH tetR-type domain-containing protein</fullName>
    </recommendedName>
</protein>
<evidence type="ECO:0000313" key="7">
    <source>
        <dbReference type="Proteomes" id="UP000598775"/>
    </source>
</evidence>
<dbReference type="InterPro" id="IPR001647">
    <property type="entry name" value="HTH_TetR"/>
</dbReference>
<dbReference type="Gene3D" id="1.10.357.10">
    <property type="entry name" value="Tetracycline Repressor, domain 2"/>
    <property type="match status" value="1"/>
</dbReference>
<keyword evidence="7" id="KW-1185">Reference proteome</keyword>
<sequence>MSLSKLIDETLLEMVNVRNEPVQVRSSTRISALVDAAAEVVEEVGVERMTTAMVAERAGASIGTVYRYFPDRIAVLSALSLRSMDRFLRQTRENILREKPESWIDLLMVSFDTGVEMHRTEVGFTSIRLGDLVSYPDVEPSGIRSARIAKAFAAIISEDFGLAETDELTLRIEMSVNMTDALLTRAFVADKKGDETIIAEARKVVRGYLTSVSEDAPVK</sequence>
<name>A0A917BIA9_9MICO</name>
<evidence type="ECO:0000256" key="2">
    <source>
        <dbReference type="ARBA" id="ARBA00023125"/>
    </source>
</evidence>
<evidence type="ECO:0000256" key="4">
    <source>
        <dbReference type="PROSITE-ProRule" id="PRU00335"/>
    </source>
</evidence>
<dbReference type="PROSITE" id="PS50977">
    <property type="entry name" value="HTH_TETR_2"/>
    <property type="match status" value="1"/>
</dbReference>
<dbReference type="GO" id="GO:0000976">
    <property type="term" value="F:transcription cis-regulatory region binding"/>
    <property type="evidence" value="ECO:0007669"/>
    <property type="project" value="TreeGrafter"/>
</dbReference>
<evidence type="ECO:0000256" key="1">
    <source>
        <dbReference type="ARBA" id="ARBA00023015"/>
    </source>
</evidence>
<accession>A0A917BIA9</accession>